<feature type="transmembrane region" description="Helical" evidence="1">
    <location>
        <begin position="15"/>
        <end position="35"/>
    </location>
</feature>
<dbReference type="Proteomes" id="UP001524318">
    <property type="component" value="Unassembled WGS sequence"/>
</dbReference>
<feature type="transmembrane region" description="Helical" evidence="1">
    <location>
        <begin position="172"/>
        <end position="189"/>
    </location>
</feature>
<evidence type="ECO:0000313" key="3">
    <source>
        <dbReference type="Proteomes" id="UP001524318"/>
    </source>
</evidence>
<keyword evidence="1" id="KW-1133">Transmembrane helix</keyword>
<reference evidence="2 3" key="1">
    <citation type="submission" date="2022-06" db="EMBL/GenBank/DDBJ databases">
        <title>Pseudarthrobacter sp. strain RMG13 Genome sequencing and assembly.</title>
        <authorList>
            <person name="Kim I."/>
        </authorList>
    </citation>
    <scope>NUCLEOTIDE SEQUENCE [LARGE SCALE GENOMIC DNA]</scope>
    <source>
        <strain evidence="2 3">RMG13</strain>
    </source>
</reference>
<dbReference type="EMBL" id="JANCLV010000005">
    <property type="protein sequence ID" value="MCP8999863.1"/>
    <property type="molecule type" value="Genomic_DNA"/>
</dbReference>
<feature type="transmembrane region" description="Helical" evidence="1">
    <location>
        <begin position="117"/>
        <end position="136"/>
    </location>
</feature>
<evidence type="ECO:0000313" key="2">
    <source>
        <dbReference type="EMBL" id="MCP8999863.1"/>
    </source>
</evidence>
<dbReference type="RefSeq" id="WP_254749499.1">
    <property type="nucleotide sequence ID" value="NZ_JANCLV010000005.1"/>
</dbReference>
<sequence length="209" mass="22519">MTLGDATPNVGRRPWAFAAVCVMVASLALLVVGLSQVPADQLLPWYVAAYLLVGACIFVPTGKLPSLRQVGGFLLPGALLVVLALLNLGFWAGGWLLGLPAWGLLLSRWTPESRLPVLKVLKFFGLLVLGLVIFMFNGIFPFFSLGLFLLPIIPLVRLAYPDYRARPLQAGVEVLLGLAVVVVAFMIPLRKVPGRHPGFTLEGPRQPGS</sequence>
<name>A0ABT1LQ77_9MICC</name>
<keyword evidence="1" id="KW-0812">Transmembrane</keyword>
<gene>
    <name evidence="2" type="ORF">NFC73_08980</name>
</gene>
<feature type="transmembrane region" description="Helical" evidence="1">
    <location>
        <begin position="73"/>
        <end position="105"/>
    </location>
</feature>
<evidence type="ECO:0000256" key="1">
    <source>
        <dbReference type="SAM" id="Phobius"/>
    </source>
</evidence>
<keyword evidence="3" id="KW-1185">Reference proteome</keyword>
<organism evidence="2 3">
    <name type="scientific">Pseudarthrobacter humi</name>
    <dbReference type="NCBI Taxonomy" id="2952523"/>
    <lineage>
        <taxon>Bacteria</taxon>
        <taxon>Bacillati</taxon>
        <taxon>Actinomycetota</taxon>
        <taxon>Actinomycetes</taxon>
        <taxon>Micrococcales</taxon>
        <taxon>Micrococcaceae</taxon>
        <taxon>Pseudarthrobacter</taxon>
    </lineage>
</organism>
<keyword evidence="1" id="KW-0472">Membrane</keyword>
<accession>A0ABT1LQ77</accession>
<protein>
    <recommendedName>
        <fullName evidence="4">Tripartite tricarboxylate transporter TctB family protein</fullName>
    </recommendedName>
</protein>
<proteinExistence type="predicted"/>
<comment type="caution">
    <text evidence="2">The sequence shown here is derived from an EMBL/GenBank/DDBJ whole genome shotgun (WGS) entry which is preliminary data.</text>
</comment>
<evidence type="ECO:0008006" key="4">
    <source>
        <dbReference type="Google" id="ProtNLM"/>
    </source>
</evidence>
<feature type="transmembrane region" description="Helical" evidence="1">
    <location>
        <begin position="42"/>
        <end position="61"/>
    </location>
</feature>